<dbReference type="GO" id="GO:0008909">
    <property type="term" value="F:isochorismate synthase activity"/>
    <property type="evidence" value="ECO:0007669"/>
    <property type="project" value="UniProtKB-EC"/>
</dbReference>
<dbReference type="InterPro" id="IPR005801">
    <property type="entry name" value="ADC_synthase"/>
</dbReference>
<evidence type="ECO:0000313" key="7">
    <source>
        <dbReference type="EMBL" id="KZS42718.1"/>
    </source>
</evidence>
<dbReference type="Proteomes" id="UP000076715">
    <property type="component" value="Unassembled WGS sequence"/>
</dbReference>
<protein>
    <recommendedName>
        <fullName evidence="3">isochorismate synthase</fullName>
        <ecNumber evidence="3">5.4.4.2</ecNumber>
    </recommendedName>
    <alternativeName>
        <fullName evidence="5">Isochorismate mutase</fullName>
    </alternativeName>
</protein>
<sequence>MKDVFTKINKQYQDKLPFVVYRKPGEDILKCLLQKNDVLHQMDSYDTSGFVFAPFDNKSKSILIPVKNSEHYQCALAKLVAPENIDSFRENRTVNDLSKQEHIKLVNNGIQEIKSGILKKVVLSRKEEVDFTNNNLLDVFSKLLNKYPNAFVYCWYHPKVGLWLGATPETLVETKEGSFHTMALAGTQPYIDTIDVQWGDKEKEEQAMVTDFVLKQLSSVIKNISSSERYTHKAGTLLHLRTDIQGGISNEMIPQFHNIINVLHPTPAVCGLPKDNAKSFILKEEGYDRKYYTGFLGEISFASNEEMQSNLYVNLRCMSISENKASIYVGGGITKDSIPELEWEETVRKTETMKNVLL</sequence>
<dbReference type="InterPro" id="IPR004561">
    <property type="entry name" value="IsoChor_synthase"/>
</dbReference>
<feature type="domain" description="Chorismate-utilising enzyme C-terminal" evidence="6">
    <location>
        <begin position="99"/>
        <end position="349"/>
    </location>
</feature>
<evidence type="ECO:0000256" key="4">
    <source>
        <dbReference type="ARBA" id="ARBA00023235"/>
    </source>
</evidence>
<evidence type="ECO:0000256" key="3">
    <source>
        <dbReference type="ARBA" id="ARBA00012824"/>
    </source>
</evidence>
<proteinExistence type="inferred from homology"/>
<dbReference type="NCBIfam" id="TIGR00543">
    <property type="entry name" value="isochor_syn"/>
    <property type="match status" value="1"/>
</dbReference>
<dbReference type="Pfam" id="PF00425">
    <property type="entry name" value="Chorismate_bind"/>
    <property type="match status" value="1"/>
</dbReference>
<dbReference type="PANTHER" id="PTHR42839">
    <property type="entry name" value="ISOCHORISMATE SYNTHASE ENTC"/>
    <property type="match status" value="1"/>
</dbReference>
<accession>A0A162DMP4</accession>
<dbReference type="Gene3D" id="3.60.120.10">
    <property type="entry name" value="Anthranilate synthase"/>
    <property type="match status" value="1"/>
</dbReference>
<evidence type="ECO:0000256" key="2">
    <source>
        <dbReference type="ARBA" id="ARBA00005297"/>
    </source>
</evidence>
<keyword evidence="4" id="KW-0413">Isomerase</keyword>
<evidence type="ECO:0000313" key="8">
    <source>
        <dbReference type="Proteomes" id="UP000076715"/>
    </source>
</evidence>
<comment type="catalytic activity">
    <reaction evidence="1">
        <text>chorismate = isochorismate</text>
        <dbReference type="Rhea" id="RHEA:18985"/>
        <dbReference type="ChEBI" id="CHEBI:29748"/>
        <dbReference type="ChEBI" id="CHEBI:29780"/>
        <dbReference type="EC" id="5.4.4.2"/>
    </reaction>
</comment>
<name>A0A162DMP4_9FLAO</name>
<dbReference type="AlphaFoldDB" id="A0A162DMP4"/>
<evidence type="ECO:0000259" key="6">
    <source>
        <dbReference type="Pfam" id="PF00425"/>
    </source>
</evidence>
<gene>
    <name evidence="7" type="ORF">AWE51_01580</name>
</gene>
<comment type="caution">
    <text evidence="7">The sequence shown here is derived from an EMBL/GenBank/DDBJ whole genome shotgun (WGS) entry which is preliminary data.</text>
</comment>
<dbReference type="STRING" id="1642818.AWE51_01580"/>
<dbReference type="EMBL" id="LQRT01000002">
    <property type="protein sequence ID" value="KZS42718.1"/>
    <property type="molecule type" value="Genomic_DNA"/>
</dbReference>
<organism evidence="7 8">
    <name type="scientific">Aquimarina aggregata</name>
    <dbReference type="NCBI Taxonomy" id="1642818"/>
    <lineage>
        <taxon>Bacteria</taxon>
        <taxon>Pseudomonadati</taxon>
        <taxon>Bacteroidota</taxon>
        <taxon>Flavobacteriia</taxon>
        <taxon>Flavobacteriales</taxon>
        <taxon>Flavobacteriaceae</taxon>
        <taxon>Aquimarina</taxon>
    </lineage>
</organism>
<dbReference type="PANTHER" id="PTHR42839:SF2">
    <property type="entry name" value="ISOCHORISMATE SYNTHASE ENTC"/>
    <property type="match status" value="1"/>
</dbReference>
<comment type="similarity">
    <text evidence="2">Belongs to the isochorismate synthase family.</text>
</comment>
<evidence type="ECO:0000256" key="5">
    <source>
        <dbReference type="ARBA" id="ARBA00041564"/>
    </source>
</evidence>
<dbReference type="EC" id="5.4.4.2" evidence="3"/>
<reference evidence="7 8" key="1">
    <citation type="submission" date="2016-01" db="EMBL/GenBank/DDBJ databases">
        <title>The draft genome sequence of Aquimarina sp. RZW4-3-2.</title>
        <authorList>
            <person name="Wang Y."/>
        </authorList>
    </citation>
    <scope>NUCLEOTIDE SEQUENCE [LARGE SCALE GENOMIC DNA]</scope>
    <source>
        <strain evidence="7 8">RZW4-3-2</strain>
    </source>
</reference>
<keyword evidence="8" id="KW-1185">Reference proteome</keyword>
<dbReference type="InterPro" id="IPR015890">
    <property type="entry name" value="Chorismate_C"/>
</dbReference>
<dbReference type="SUPFAM" id="SSF56322">
    <property type="entry name" value="ADC synthase"/>
    <property type="match status" value="1"/>
</dbReference>
<evidence type="ECO:0000256" key="1">
    <source>
        <dbReference type="ARBA" id="ARBA00000799"/>
    </source>
</evidence>